<feature type="domain" description="Peptidase M16 N-terminal" evidence="2">
    <location>
        <begin position="58"/>
        <end position="189"/>
    </location>
</feature>
<keyword evidence="5" id="KW-1185">Reference proteome</keyword>
<feature type="domain" description="Peptidase M16 C-terminal" evidence="3">
    <location>
        <begin position="203"/>
        <end position="374"/>
    </location>
</feature>
<accession>A0ABW5NF60</accession>
<feature type="signal peptide" evidence="1">
    <location>
        <begin position="1"/>
        <end position="18"/>
    </location>
</feature>
<dbReference type="EMBL" id="JBHULX010000039">
    <property type="protein sequence ID" value="MFD2592823.1"/>
    <property type="molecule type" value="Genomic_DNA"/>
</dbReference>
<gene>
    <name evidence="4" type="ORF">ACFSTE_18440</name>
</gene>
<name>A0ABW5NF60_9FLAO</name>
<protein>
    <submittedName>
        <fullName evidence="4">M16 family metallopeptidase</fullName>
    </submittedName>
</protein>
<dbReference type="PANTHER" id="PTHR11851:SF224">
    <property type="entry name" value="PROCESSING PROTEASE"/>
    <property type="match status" value="1"/>
</dbReference>
<dbReference type="RefSeq" id="WP_378254955.1">
    <property type="nucleotide sequence ID" value="NZ_JBHSJV010000001.1"/>
</dbReference>
<evidence type="ECO:0000259" key="2">
    <source>
        <dbReference type="Pfam" id="PF00675"/>
    </source>
</evidence>
<comment type="caution">
    <text evidence="4">The sequence shown here is derived from an EMBL/GenBank/DDBJ whole genome shotgun (WGS) entry which is preliminary data.</text>
</comment>
<dbReference type="InterPro" id="IPR050361">
    <property type="entry name" value="MPP/UQCRC_Complex"/>
</dbReference>
<sequence>MKRIISILIVILCISVNAQEKELPPEGGTPKGFSIPKKGVITLDNGLKIVTIPYGEIPKATITISIKTGNIHEQEEEVWLADFMADLLEEGSTTLNAKQIADKMASMGGNLNIGVRSERMSLNASILGEFAPDAIAVMADVLMHPGWPASEVDRIKSNMKRDLSVSMARPTAQASKDFYASIYPDHPYGRVYPTNAMIEGYSIEKVKAFYEANIGAKRTTVYIAGKFDEQQVTTAIKKAFESWKEGPAVMYPVAEAVTAHQVKIIDRPGAPQSTLYYGLPVVDPSHPDYTALDITNTILGGAFGSRITSNIREDKGYTYSPGSSIDNGYKSAVWYERADVTTQHTGASLKEINKEIRLLQDEAPSEDELTAIKNYEAGTFVLRNSTPGGIIGQLIFQDMHELDDSYLAKRVENIHAVTPKQVQEMMKKYIKPEQMTLVIVGDKQKIEKQVEETIRVKQPLKD</sequence>
<reference evidence="5" key="1">
    <citation type="journal article" date="2019" name="Int. J. Syst. Evol. Microbiol.">
        <title>The Global Catalogue of Microorganisms (GCM) 10K type strain sequencing project: providing services to taxonomists for standard genome sequencing and annotation.</title>
        <authorList>
            <consortium name="The Broad Institute Genomics Platform"/>
            <consortium name="The Broad Institute Genome Sequencing Center for Infectious Disease"/>
            <person name="Wu L."/>
            <person name="Ma J."/>
        </authorList>
    </citation>
    <scope>NUCLEOTIDE SEQUENCE [LARGE SCALE GENOMIC DNA]</scope>
    <source>
        <strain evidence="5">KCTC 42423</strain>
    </source>
</reference>
<dbReference type="InterPro" id="IPR011765">
    <property type="entry name" value="Pept_M16_N"/>
</dbReference>
<keyword evidence="1" id="KW-0732">Signal</keyword>
<dbReference type="InterPro" id="IPR011249">
    <property type="entry name" value="Metalloenz_LuxS/M16"/>
</dbReference>
<organism evidence="4 5">
    <name type="scientific">Aquimarina hainanensis</name>
    <dbReference type="NCBI Taxonomy" id="1578017"/>
    <lineage>
        <taxon>Bacteria</taxon>
        <taxon>Pseudomonadati</taxon>
        <taxon>Bacteroidota</taxon>
        <taxon>Flavobacteriia</taxon>
        <taxon>Flavobacteriales</taxon>
        <taxon>Flavobacteriaceae</taxon>
        <taxon>Aquimarina</taxon>
    </lineage>
</organism>
<dbReference type="InterPro" id="IPR007863">
    <property type="entry name" value="Peptidase_M16_C"/>
</dbReference>
<dbReference type="Pfam" id="PF00675">
    <property type="entry name" value="Peptidase_M16"/>
    <property type="match status" value="1"/>
</dbReference>
<evidence type="ECO:0000256" key="1">
    <source>
        <dbReference type="SAM" id="SignalP"/>
    </source>
</evidence>
<evidence type="ECO:0000313" key="4">
    <source>
        <dbReference type="EMBL" id="MFD2592823.1"/>
    </source>
</evidence>
<evidence type="ECO:0000259" key="3">
    <source>
        <dbReference type="Pfam" id="PF05193"/>
    </source>
</evidence>
<dbReference type="Pfam" id="PF05193">
    <property type="entry name" value="Peptidase_M16_C"/>
    <property type="match status" value="1"/>
</dbReference>
<dbReference type="SUPFAM" id="SSF63411">
    <property type="entry name" value="LuxS/MPP-like metallohydrolase"/>
    <property type="match status" value="2"/>
</dbReference>
<feature type="chain" id="PRO_5045222556" evidence="1">
    <location>
        <begin position="19"/>
        <end position="462"/>
    </location>
</feature>
<dbReference type="PANTHER" id="PTHR11851">
    <property type="entry name" value="METALLOPROTEASE"/>
    <property type="match status" value="1"/>
</dbReference>
<dbReference type="Proteomes" id="UP001597459">
    <property type="component" value="Unassembled WGS sequence"/>
</dbReference>
<proteinExistence type="predicted"/>
<dbReference type="Gene3D" id="3.30.830.10">
    <property type="entry name" value="Metalloenzyme, LuxS/M16 peptidase-like"/>
    <property type="match status" value="2"/>
</dbReference>
<evidence type="ECO:0000313" key="5">
    <source>
        <dbReference type="Proteomes" id="UP001597459"/>
    </source>
</evidence>